<name>A0ABP8ZFM9_9MICO</name>
<dbReference type="RefSeq" id="WP_345482192.1">
    <property type="nucleotide sequence ID" value="NZ_BAABLP010000008.1"/>
</dbReference>
<organism evidence="1 2">
    <name type="scientific">Amnibacterium soli</name>
    <dbReference type="NCBI Taxonomy" id="1282736"/>
    <lineage>
        <taxon>Bacteria</taxon>
        <taxon>Bacillati</taxon>
        <taxon>Actinomycetota</taxon>
        <taxon>Actinomycetes</taxon>
        <taxon>Micrococcales</taxon>
        <taxon>Microbacteriaceae</taxon>
        <taxon>Amnibacterium</taxon>
    </lineage>
</organism>
<reference evidence="2" key="1">
    <citation type="journal article" date="2019" name="Int. J. Syst. Evol. Microbiol.">
        <title>The Global Catalogue of Microorganisms (GCM) 10K type strain sequencing project: providing services to taxonomists for standard genome sequencing and annotation.</title>
        <authorList>
            <consortium name="The Broad Institute Genomics Platform"/>
            <consortium name="The Broad Institute Genome Sequencing Center for Infectious Disease"/>
            <person name="Wu L."/>
            <person name="Ma J."/>
        </authorList>
    </citation>
    <scope>NUCLEOTIDE SEQUENCE [LARGE SCALE GENOMIC DNA]</scope>
    <source>
        <strain evidence="2">JCM 19015</strain>
    </source>
</reference>
<sequence length="105" mass="11643">MMTVGEFMDAVQPALQEILSPEELAETTTRVTWSAVAPTGLGRRRPMSDDEPLLPDALLEVRTLGEHKGIWVDGAETAAEAYERVRSDLQDFVAESKFGWGQLRP</sequence>
<protein>
    <submittedName>
        <fullName evidence="1">Uncharacterized protein</fullName>
    </submittedName>
</protein>
<dbReference type="EMBL" id="BAABLP010000008">
    <property type="protein sequence ID" value="GAA4755135.1"/>
    <property type="molecule type" value="Genomic_DNA"/>
</dbReference>
<gene>
    <name evidence="1" type="ORF">GCM10025783_30360</name>
</gene>
<evidence type="ECO:0000313" key="2">
    <source>
        <dbReference type="Proteomes" id="UP001500121"/>
    </source>
</evidence>
<accession>A0ABP8ZFM9</accession>
<evidence type="ECO:0000313" key="1">
    <source>
        <dbReference type="EMBL" id="GAA4755135.1"/>
    </source>
</evidence>
<keyword evidence="2" id="KW-1185">Reference proteome</keyword>
<comment type="caution">
    <text evidence="1">The sequence shown here is derived from an EMBL/GenBank/DDBJ whole genome shotgun (WGS) entry which is preliminary data.</text>
</comment>
<dbReference type="Proteomes" id="UP001500121">
    <property type="component" value="Unassembled WGS sequence"/>
</dbReference>
<proteinExistence type="predicted"/>